<keyword evidence="2" id="KW-1185">Reference proteome</keyword>
<reference evidence="1 2" key="1">
    <citation type="submission" date="2019-10" db="EMBL/GenBank/DDBJ databases">
        <title>Genome sequence of Luteimicrobium xylanilyticum HY-24.</title>
        <authorList>
            <person name="Kim D.Y."/>
            <person name="Park H.-Y."/>
        </authorList>
    </citation>
    <scope>NUCLEOTIDE SEQUENCE [LARGE SCALE GENOMIC DNA]</scope>
    <source>
        <strain evidence="1 2">HY-24</strain>
    </source>
</reference>
<protein>
    <submittedName>
        <fullName evidence="1">Uncharacterized protein</fullName>
    </submittedName>
</protein>
<dbReference type="KEGG" id="lxl:KDY119_01386"/>
<proteinExistence type="predicted"/>
<gene>
    <name evidence="1" type="ORF">KDY119_01386</name>
</gene>
<evidence type="ECO:0000313" key="1">
    <source>
        <dbReference type="EMBL" id="QFU97880.1"/>
    </source>
</evidence>
<dbReference type="AlphaFoldDB" id="A0A5P9Q9S1"/>
<accession>A0A5P9Q9S1</accession>
<name>A0A5P9Q9S1_9MICO</name>
<dbReference type="Proteomes" id="UP000326702">
    <property type="component" value="Chromosome"/>
</dbReference>
<evidence type="ECO:0000313" key="2">
    <source>
        <dbReference type="Proteomes" id="UP000326702"/>
    </source>
</evidence>
<sequence length="45" mass="5009">MGAHTLAMCRCGHVLRLHAERWWIGPGEHCHATGCTCDDFEEAQA</sequence>
<dbReference type="RefSeq" id="WP_153022103.1">
    <property type="nucleotide sequence ID" value="NZ_BAABIH010000034.1"/>
</dbReference>
<dbReference type="EMBL" id="CP045529">
    <property type="protein sequence ID" value="QFU97880.1"/>
    <property type="molecule type" value="Genomic_DNA"/>
</dbReference>
<organism evidence="1 2">
    <name type="scientific">Luteimicrobium xylanilyticum</name>
    <dbReference type="NCBI Taxonomy" id="1133546"/>
    <lineage>
        <taxon>Bacteria</taxon>
        <taxon>Bacillati</taxon>
        <taxon>Actinomycetota</taxon>
        <taxon>Actinomycetes</taxon>
        <taxon>Micrococcales</taxon>
        <taxon>Luteimicrobium</taxon>
    </lineage>
</organism>